<evidence type="ECO:0000256" key="7">
    <source>
        <dbReference type="ARBA" id="ARBA00023237"/>
    </source>
</evidence>
<dbReference type="GO" id="GO:0015288">
    <property type="term" value="F:porin activity"/>
    <property type="evidence" value="ECO:0007669"/>
    <property type="project" value="TreeGrafter"/>
</dbReference>
<dbReference type="EMBL" id="RSDW01000001">
    <property type="protein sequence ID" value="RSL19246.1"/>
    <property type="molecule type" value="Genomic_DNA"/>
</dbReference>
<accession>A0A428MQV1</accession>
<dbReference type="GO" id="GO:1990281">
    <property type="term" value="C:efflux pump complex"/>
    <property type="evidence" value="ECO:0007669"/>
    <property type="project" value="TreeGrafter"/>
</dbReference>
<dbReference type="PANTHER" id="PTHR30026:SF20">
    <property type="entry name" value="OUTER MEMBRANE PROTEIN TOLC"/>
    <property type="match status" value="1"/>
</dbReference>
<gene>
    <name evidence="9" type="ORF">EDE15_4906</name>
</gene>
<comment type="similarity">
    <text evidence="2">Belongs to the outer membrane factor (OMF) (TC 1.B.17) family.</text>
</comment>
<reference evidence="9 10" key="1">
    <citation type="submission" date="2018-12" db="EMBL/GenBank/DDBJ databases">
        <title>Sequencing of bacterial isolates from soil warming experiment in Harvard Forest, Massachusetts, USA.</title>
        <authorList>
            <person name="Deangelis K."/>
        </authorList>
    </citation>
    <scope>NUCLEOTIDE SEQUENCE [LARGE SCALE GENOMIC DNA]</scope>
    <source>
        <strain evidence="9 10">EB153</strain>
    </source>
</reference>
<proteinExistence type="inferred from homology"/>
<dbReference type="PANTHER" id="PTHR30026">
    <property type="entry name" value="OUTER MEMBRANE PROTEIN TOLC"/>
    <property type="match status" value="1"/>
</dbReference>
<organism evidence="9 10">
    <name type="scientific">Edaphobacter aggregans</name>
    <dbReference type="NCBI Taxonomy" id="570835"/>
    <lineage>
        <taxon>Bacteria</taxon>
        <taxon>Pseudomonadati</taxon>
        <taxon>Acidobacteriota</taxon>
        <taxon>Terriglobia</taxon>
        <taxon>Terriglobales</taxon>
        <taxon>Acidobacteriaceae</taxon>
        <taxon>Edaphobacter</taxon>
    </lineage>
</organism>
<protein>
    <submittedName>
        <fullName evidence="9">Outer membrane protein TolC</fullName>
    </submittedName>
</protein>
<dbReference type="Pfam" id="PF02321">
    <property type="entry name" value="OEP"/>
    <property type="match status" value="2"/>
</dbReference>
<evidence type="ECO:0000256" key="3">
    <source>
        <dbReference type="ARBA" id="ARBA00022448"/>
    </source>
</evidence>
<feature type="signal peptide" evidence="8">
    <location>
        <begin position="1"/>
        <end position="33"/>
    </location>
</feature>
<dbReference type="GO" id="GO:0009279">
    <property type="term" value="C:cell outer membrane"/>
    <property type="evidence" value="ECO:0007669"/>
    <property type="project" value="UniProtKB-SubCell"/>
</dbReference>
<evidence type="ECO:0000313" key="9">
    <source>
        <dbReference type="EMBL" id="RSL19246.1"/>
    </source>
</evidence>
<sequence length="481" mass="51107">MKANSPFIRNGCWIRGVAVGCLLVAGTSAAVTAQSSVVATPAVPSDLTIVQVVQDAEQNYPAIHVSEQDLNAAVANIRLARTAYLPRLDGIVQVNRATRNNIFGTLLPENTLPSMSGPVIGTNNGGSVWGSATGLLINWQPFDFGLRNTKVEAAAAARDRANASVQRSQLEISSAAADAFLTVLAARQTQNSAQVAVDNWEILRKTIHALTVAELRPAADESRIEAEKAAANTQLALATEAVEMGEATLAKFLSKPDDITKPLNSAHLLGEIPMGVEDDGAFHPESTPAMLEQHAAVSQSAAELRATDRSWVPQFNLEAAGYGRGTGAETNGQRLSGANGLAPNVGNYAVGLNVTFGFLDFASIHAREASQAATLKADQSRETLIGRQLQEQFSQARAALRAMRSVAKNTPIQVEAARTALAQATARYKAGLTSIDDVAQAQRLVVQAEMDDSIARLNVWRAFLQLQSVRGDLQPFLQAAQ</sequence>
<evidence type="ECO:0000256" key="4">
    <source>
        <dbReference type="ARBA" id="ARBA00022452"/>
    </source>
</evidence>
<comment type="caution">
    <text evidence="9">The sequence shown here is derived from an EMBL/GenBank/DDBJ whole genome shotgun (WGS) entry which is preliminary data.</text>
</comment>
<dbReference type="RefSeq" id="WP_125487500.1">
    <property type="nucleotide sequence ID" value="NZ_RSDW01000001.1"/>
</dbReference>
<evidence type="ECO:0000256" key="2">
    <source>
        <dbReference type="ARBA" id="ARBA00007613"/>
    </source>
</evidence>
<keyword evidence="5" id="KW-0812">Transmembrane</keyword>
<dbReference type="AlphaFoldDB" id="A0A428MQV1"/>
<evidence type="ECO:0000256" key="8">
    <source>
        <dbReference type="SAM" id="SignalP"/>
    </source>
</evidence>
<name>A0A428MQV1_9BACT</name>
<keyword evidence="10" id="KW-1185">Reference proteome</keyword>
<dbReference type="Gene3D" id="1.20.1600.10">
    <property type="entry name" value="Outer membrane efflux proteins (OEP)"/>
    <property type="match status" value="1"/>
</dbReference>
<dbReference type="GO" id="GO:0015562">
    <property type="term" value="F:efflux transmembrane transporter activity"/>
    <property type="evidence" value="ECO:0007669"/>
    <property type="project" value="InterPro"/>
</dbReference>
<dbReference type="SUPFAM" id="SSF56954">
    <property type="entry name" value="Outer membrane efflux proteins (OEP)"/>
    <property type="match status" value="1"/>
</dbReference>
<evidence type="ECO:0000256" key="1">
    <source>
        <dbReference type="ARBA" id="ARBA00004442"/>
    </source>
</evidence>
<evidence type="ECO:0000313" key="10">
    <source>
        <dbReference type="Proteomes" id="UP000269669"/>
    </source>
</evidence>
<evidence type="ECO:0000256" key="6">
    <source>
        <dbReference type="ARBA" id="ARBA00023136"/>
    </source>
</evidence>
<keyword evidence="7" id="KW-0998">Cell outer membrane</keyword>
<keyword evidence="4" id="KW-1134">Transmembrane beta strand</keyword>
<dbReference type="Proteomes" id="UP000269669">
    <property type="component" value="Unassembled WGS sequence"/>
</dbReference>
<evidence type="ECO:0000256" key="5">
    <source>
        <dbReference type="ARBA" id="ARBA00022692"/>
    </source>
</evidence>
<comment type="subcellular location">
    <subcellularLocation>
        <location evidence="1">Cell outer membrane</location>
    </subcellularLocation>
</comment>
<dbReference type="InterPro" id="IPR051906">
    <property type="entry name" value="TolC-like"/>
</dbReference>
<keyword evidence="8" id="KW-0732">Signal</keyword>
<dbReference type="OrthoDB" id="106830at2"/>
<keyword evidence="3" id="KW-0813">Transport</keyword>
<keyword evidence="6" id="KW-0472">Membrane</keyword>
<feature type="chain" id="PRO_5019431128" evidence="8">
    <location>
        <begin position="34"/>
        <end position="481"/>
    </location>
</feature>
<dbReference type="InterPro" id="IPR003423">
    <property type="entry name" value="OMP_efflux"/>
</dbReference>